<feature type="domain" description="IRF tryptophan pentad repeat" evidence="2">
    <location>
        <begin position="7"/>
        <end position="103"/>
    </location>
</feature>
<proteinExistence type="predicted"/>
<feature type="compositionally biased region" description="Low complexity" evidence="1">
    <location>
        <begin position="219"/>
        <end position="240"/>
    </location>
</feature>
<feature type="compositionally biased region" description="Low complexity" evidence="1">
    <location>
        <begin position="168"/>
        <end position="190"/>
    </location>
</feature>
<feature type="region of interest" description="Disordered" evidence="1">
    <location>
        <begin position="341"/>
        <end position="423"/>
    </location>
</feature>
<dbReference type="PROSITE" id="PS51507">
    <property type="entry name" value="IRF_2"/>
    <property type="match status" value="1"/>
</dbReference>
<dbReference type="SUPFAM" id="SSF46785">
    <property type="entry name" value="Winged helix' DNA-binding domain"/>
    <property type="match status" value="1"/>
</dbReference>
<name>A0A0N9RP13_HHV8</name>
<evidence type="ECO:0000313" key="3">
    <source>
        <dbReference type="EMBL" id="ALH44655.1"/>
    </source>
</evidence>
<accession>A0A0N9RP13</accession>
<feature type="region of interest" description="Disordered" evidence="1">
    <location>
        <begin position="150"/>
        <end position="199"/>
    </location>
</feature>
<dbReference type="EMBL" id="KT271458">
    <property type="protein sequence ID" value="ALH44655.1"/>
    <property type="molecule type" value="Genomic_DNA"/>
</dbReference>
<organism evidence="3">
    <name type="scientific">Human herpesvirus 8</name>
    <name type="common">HHV-8</name>
    <name type="synonym">Kaposi's sarcoma-associated herpesvirus</name>
    <dbReference type="NCBI Taxonomy" id="37296"/>
    <lineage>
        <taxon>Viruses</taxon>
        <taxon>Duplodnaviria</taxon>
        <taxon>Heunggongvirae</taxon>
        <taxon>Peploviricota</taxon>
        <taxon>Herviviricetes</taxon>
        <taxon>Herpesvirales</taxon>
        <taxon>Orthoherpesviridae</taxon>
        <taxon>Gammaherpesvirinae</taxon>
        <taxon>Rhadinovirus</taxon>
        <taxon>Rhadinovirus humangamma8</taxon>
    </lineage>
</organism>
<sequence length="680" mass="74757">MPRYTESEWLTDFIIDALDSGRFWGVGWLDEGKRIFTVPGRNRRERMPEGFDDFYEAFLEERRRHGLPEIPETETGLGCFGRLLRTANRARQEKPFTIYKGKMKLNRWIMIPRPYKGCEGCLVYLTQEPAMKNMLKALFGIYPHDDKHREKALRRSLRKKAQREAARKQAAAVATPTTSSAAEVSSPSQSEDTESSDSENELWVGAQGFVGRDMHSLFFEEPEPSGFGSSGQSSSLLAPDSPRPSTSQVQGPLHMHTPTDLCLPTGGLPSPVIFPHETQGLLAPPAGQSQTPLSPEGPVPSHVSGLDDCLPMVDHIEGCLLDLLSDVGQELPDLGDLGELLCETASPQGPMQSEGGEEGSTESVSVLPATHPLESSAPGASVMGSGQELPDLGDLSGLLCETASPQGPMQSEGGEEGSTESVSVLPATHPLESSAPGASVMGSSFQASDNVDDFIDCIPPLCRDDRDVEDQEKPDQTFYWYGSDMRPKVSTATQSVAAYLSKKQAIYKVGDKLVPLVVEVYYFGEKVKTHFDLTGGIVICSQVPEASPEHICQTVPPYKCLLPRTAHCSVDANRTLEQTLDRFSMGVVAIGTNMGIFLKGLLEYPAYFVGNASRRRIGKCRPLSHRHEIQQAFDVERHNREPEGSRYASLFLGRRPSPEYDSDHYPVVLHIYLAPFYHRD</sequence>
<dbReference type="InterPro" id="IPR036390">
    <property type="entry name" value="WH_DNA-bd_sf"/>
</dbReference>
<feature type="region of interest" description="Disordered" evidence="1">
    <location>
        <begin position="219"/>
        <end position="302"/>
    </location>
</feature>
<dbReference type="InterPro" id="IPR001346">
    <property type="entry name" value="Interferon_reg_fact_DNA-bd_dom"/>
</dbReference>
<evidence type="ECO:0000256" key="1">
    <source>
        <dbReference type="SAM" id="MobiDB-lite"/>
    </source>
</evidence>
<gene>
    <name evidence="3" type="primary">vIRF-2</name>
</gene>
<dbReference type="GO" id="GO:0000976">
    <property type="term" value="F:transcription cis-regulatory region binding"/>
    <property type="evidence" value="ECO:0007669"/>
    <property type="project" value="InterPro"/>
</dbReference>
<reference evidence="3" key="1">
    <citation type="journal article" date="2015" name="J. Virol.">
        <title>Whole-Genome Sequencing of Kaposi's Sarcoma-Associated Herpesvirus from Zambian Kaposi's Sarcoma Biopsy Specimens Reveals Unique Viral Diversity.</title>
        <authorList>
            <person name="Olp L.N."/>
            <person name="Jeanniard A."/>
            <person name="Marimo C."/>
            <person name="West J.T."/>
            <person name="Wood C."/>
        </authorList>
    </citation>
    <scope>NUCLEOTIDE SEQUENCE</scope>
    <source>
        <strain evidence="3">ZM106</strain>
    </source>
</reference>
<feature type="compositionally biased region" description="Basic residues" evidence="1">
    <location>
        <begin position="150"/>
        <end position="161"/>
    </location>
</feature>
<organismHost>
    <name type="scientific">Homo sapiens</name>
    <name type="common">Human</name>
    <dbReference type="NCBI Taxonomy" id="9606"/>
</organismHost>
<protein>
    <submittedName>
        <fullName evidence="3">VIRF-2</fullName>
    </submittedName>
</protein>
<dbReference type="Gene3D" id="1.10.10.10">
    <property type="entry name" value="Winged helix-like DNA-binding domain superfamily/Winged helix DNA-binding domain"/>
    <property type="match status" value="1"/>
</dbReference>
<dbReference type="InterPro" id="IPR036388">
    <property type="entry name" value="WH-like_DNA-bd_sf"/>
</dbReference>
<evidence type="ECO:0000259" key="2">
    <source>
        <dbReference type="PROSITE" id="PS51507"/>
    </source>
</evidence>